<dbReference type="EMBL" id="JAPWDQ010000005">
    <property type="protein sequence ID" value="KAJ5485171.1"/>
    <property type="molecule type" value="Genomic_DNA"/>
</dbReference>
<dbReference type="InterPro" id="IPR015421">
    <property type="entry name" value="PyrdxlP-dep_Trfase_major"/>
</dbReference>
<keyword evidence="1 5" id="KW-0963">Cytoplasm</keyword>
<gene>
    <name evidence="5" type="primary">BNA5</name>
    <name evidence="9" type="ORF">N7539_005159</name>
</gene>
<evidence type="ECO:0000256" key="5">
    <source>
        <dbReference type="HAMAP-Rule" id="MF_03017"/>
    </source>
</evidence>
<dbReference type="InterPro" id="IPR015424">
    <property type="entry name" value="PyrdxlP-dep_Trfase"/>
</dbReference>
<feature type="binding site" evidence="5">
    <location>
        <position position="261"/>
    </location>
    <ligand>
        <name>pyridoxal 5'-phosphate</name>
        <dbReference type="ChEBI" id="CHEBI:597326"/>
    </ligand>
</feature>
<dbReference type="Proteomes" id="UP001148312">
    <property type="component" value="Unassembled WGS sequence"/>
</dbReference>
<evidence type="ECO:0000256" key="6">
    <source>
        <dbReference type="PIRNR" id="PIRNR038800"/>
    </source>
</evidence>
<comment type="pathway">
    <text evidence="5 6">Cofactor biosynthesis; NAD(+) biosynthesis; quinolinate from L-kynurenine: step 2/3.</text>
</comment>
<dbReference type="FunFam" id="3.40.640.10:FF:000031">
    <property type="entry name" value="Kynureninase"/>
    <property type="match status" value="1"/>
</dbReference>
<protein>
    <recommendedName>
        <fullName evidence="5 6">Kynureninase</fullName>
        <ecNumber evidence="5 6">3.7.1.3</ecNumber>
    </recommendedName>
    <alternativeName>
        <fullName evidence="5">Biosynthesis of nicotinic acid protein 5</fullName>
    </alternativeName>
    <alternativeName>
        <fullName evidence="5">L-kynurenine hydrolase</fullName>
    </alternativeName>
</protein>
<feature type="binding site" evidence="5">
    <location>
        <position position="321"/>
    </location>
    <ligand>
        <name>pyridoxal 5'-phosphate</name>
        <dbReference type="ChEBI" id="CHEBI:597326"/>
    </ligand>
</feature>
<dbReference type="GO" id="GO:0030429">
    <property type="term" value="F:kynureninase activity"/>
    <property type="evidence" value="ECO:0007669"/>
    <property type="project" value="UniProtKB-UniRule"/>
</dbReference>
<dbReference type="InterPro" id="IPR000192">
    <property type="entry name" value="Aminotrans_V_dom"/>
</dbReference>
<feature type="binding site" evidence="5">
    <location>
        <position position="148"/>
    </location>
    <ligand>
        <name>pyridoxal 5'-phosphate</name>
        <dbReference type="ChEBI" id="CHEBI:597326"/>
    </ligand>
</feature>
<dbReference type="HAMAP" id="MF_01970">
    <property type="entry name" value="Kynureninase"/>
    <property type="match status" value="1"/>
</dbReference>
<feature type="modified residue" description="N6-(pyridoxal phosphate)lysine" evidence="5">
    <location>
        <position position="287"/>
    </location>
</feature>
<dbReference type="GO" id="GO:0043420">
    <property type="term" value="P:anthranilate metabolic process"/>
    <property type="evidence" value="ECO:0007669"/>
    <property type="project" value="UniProtKB-UniRule"/>
</dbReference>
<comment type="catalytic activity">
    <reaction evidence="6">
        <text>3-hydroxy-L-kynurenine + H2O = 3-hydroxyanthranilate + L-alanine + H(+)</text>
        <dbReference type="Rhea" id="RHEA:25143"/>
        <dbReference type="ChEBI" id="CHEBI:15377"/>
        <dbReference type="ChEBI" id="CHEBI:15378"/>
        <dbReference type="ChEBI" id="CHEBI:36559"/>
        <dbReference type="ChEBI" id="CHEBI:57972"/>
        <dbReference type="ChEBI" id="CHEBI:58125"/>
        <dbReference type="EC" id="3.7.1.3"/>
    </reaction>
</comment>
<evidence type="ECO:0000259" key="8">
    <source>
        <dbReference type="Pfam" id="PF00266"/>
    </source>
</evidence>
<feature type="binding site" evidence="5">
    <location>
        <position position="264"/>
    </location>
    <ligand>
        <name>pyridoxal 5'-phosphate</name>
        <dbReference type="ChEBI" id="CHEBI:597326"/>
    </ligand>
</feature>
<dbReference type="EC" id="3.7.1.3" evidence="5 6"/>
<comment type="function">
    <text evidence="5 6">Catalyzes the cleavage of L-kynurenine (L-Kyn) and L-3-hydroxykynurenine (L-3OHKyn) into anthranilic acid (AA) and 3-hydroxyanthranilic acid (3-OHAA), respectively.</text>
</comment>
<dbReference type="Gene3D" id="3.90.1150.10">
    <property type="entry name" value="Aspartate Aminotransferase, domain 1"/>
    <property type="match status" value="1"/>
</dbReference>
<name>A0A9W9X6T6_9EURO</name>
<dbReference type="Pfam" id="PF00266">
    <property type="entry name" value="Aminotran_5"/>
    <property type="match status" value="1"/>
</dbReference>
<evidence type="ECO:0000256" key="7">
    <source>
        <dbReference type="SAM" id="MobiDB-lite"/>
    </source>
</evidence>
<evidence type="ECO:0000256" key="1">
    <source>
        <dbReference type="ARBA" id="ARBA00022490"/>
    </source>
</evidence>
<comment type="pathway">
    <text evidence="5 6">Amino-acid degradation; L-kynurenine degradation; L-alanine and anthranilate from L-kynurenine: step 1/1.</text>
</comment>
<dbReference type="PIRSF" id="PIRSF038800">
    <property type="entry name" value="KYNU"/>
    <property type="match status" value="1"/>
</dbReference>
<dbReference type="SUPFAM" id="SSF53383">
    <property type="entry name" value="PLP-dependent transferases"/>
    <property type="match status" value="1"/>
</dbReference>
<dbReference type="InterPro" id="IPR015422">
    <property type="entry name" value="PyrdxlP-dep_Trfase_small"/>
</dbReference>
<dbReference type="GO" id="GO:0034354">
    <property type="term" value="P:'de novo' NAD+ biosynthetic process from L-tryptophan"/>
    <property type="evidence" value="ECO:0007669"/>
    <property type="project" value="UniProtKB-UniRule"/>
</dbReference>
<dbReference type="PANTHER" id="PTHR14084">
    <property type="entry name" value="KYNURENINASE"/>
    <property type="match status" value="1"/>
</dbReference>
<comment type="subunit">
    <text evidence="5 6">Homodimer.</text>
</comment>
<dbReference type="GO" id="GO:0019805">
    <property type="term" value="P:quinolinate biosynthetic process"/>
    <property type="evidence" value="ECO:0007669"/>
    <property type="project" value="UniProtKB-UniRule"/>
</dbReference>
<reference evidence="9" key="1">
    <citation type="submission" date="2022-12" db="EMBL/GenBank/DDBJ databases">
        <authorList>
            <person name="Petersen C."/>
        </authorList>
    </citation>
    <scope>NUCLEOTIDE SEQUENCE</scope>
    <source>
        <strain evidence="9">IBT 30728</strain>
    </source>
</reference>
<evidence type="ECO:0000313" key="9">
    <source>
        <dbReference type="EMBL" id="KAJ5485171.1"/>
    </source>
</evidence>
<keyword evidence="3 5" id="KW-0378">Hydrolase</keyword>
<feature type="binding site" evidence="5">
    <location>
        <begin position="175"/>
        <end position="178"/>
    </location>
    <ligand>
        <name>pyridoxal 5'-phosphate</name>
        <dbReference type="ChEBI" id="CHEBI:597326"/>
    </ligand>
</feature>
<dbReference type="Gene3D" id="3.40.640.10">
    <property type="entry name" value="Type I PLP-dependent aspartate aminotransferase-like (Major domain)"/>
    <property type="match status" value="2"/>
</dbReference>
<proteinExistence type="inferred from homology"/>
<keyword evidence="2 5" id="KW-0662">Pyridine nucleotide biosynthesis</keyword>
<feature type="binding site" evidence="5">
    <location>
        <position position="286"/>
    </location>
    <ligand>
        <name>pyridoxal 5'-phosphate</name>
        <dbReference type="ChEBI" id="CHEBI:597326"/>
    </ligand>
</feature>
<keyword evidence="10" id="KW-1185">Reference proteome</keyword>
<dbReference type="GO" id="GO:0005737">
    <property type="term" value="C:cytoplasm"/>
    <property type="evidence" value="ECO:0007669"/>
    <property type="project" value="UniProtKB-SubCell"/>
</dbReference>
<dbReference type="GO" id="GO:0030170">
    <property type="term" value="F:pyridoxal phosphate binding"/>
    <property type="evidence" value="ECO:0007669"/>
    <property type="project" value="UniProtKB-UniRule"/>
</dbReference>
<evidence type="ECO:0000256" key="4">
    <source>
        <dbReference type="ARBA" id="ARBA00022898"/>
    </source>
</evidence>
<dbReference type="AlphaFoldDB" id="A0A9W9X6T6"/>
<evidence type="ECO:0000256" key="3">
    <source>
        <dbReference type="ARBA" id="ARBA00022801"/>
    </source>
</evidence>
<comment type="caution">
    <text evidence="9">The sequence shown here is derived from an EMBL/GenBank/DDBJ whole genome shotgun (WGS) entry which is preliminary data.</text>
</comment>
<dbReference type="PANTHER" id="PTHR14084:SF0">
    <property type="entry name" value="KYNURENINASE"/>
    <property type="match status" value="1"/>
</dbReference>
<comment type="similarity">
    <text evidence="5 6">Belongs to the kynureninase family.</text>
</comment>
<comment type="cofactor">
    <cofactor evidence="5 6">
        <name>pyridoxal 5'-phosphate</name>
        <dbReference type="ChEBI" id="CHEBI:597326"/>
    </cofactor>
</comment>
<evidence type="ECO:0000313" key="10">
    <source>
        <dbReference type="Proteomes" id="UP001148312"/>
    </source>
</evidence>
<keyword evidence="4 5" id="KW-0663">Pyridoxal phosphate</keyword>
<feature type="region of interest" description="Disordered" evidence="7">
    <location>
        <begin position="1"/>
        <end position="21"/>
    </location>
</feature>
<dbReference type="NCBIfam" id="TIGR01814">
    <property type="entry name" value="kynureninase"/>
    <property type="match status" value="1"/>
</dbReference>
<organism evidence="9 10">
    <name type="scientific">Penicillium diatomitis</name>
    <dbReference type="NCBI Taxonomy" id="2819901"/>
    <lineage>
        <taxon>Eukaryota</taxon>
        <taxon>Fungi</taxon>
        <taxon>Dikarya</taxon>
        <taxon>Ascomycota</taxon>
        <taxon>Pezizomycotina</taxon>
        <taxon>Eurotiomycetes</taxon>
        <taxon>Eurotiomycetidae</taxon>
        <taxon>Eurotiales</taxon>
        <taxon>Aspergillaceae</taxon>
        <taxon>Penicillium</taxon>
    </lineage>
</organism>
<accession>A0A9W9X6T6</accession>
<dbReference type="GO" id="GO:0097053">
    <property type="term" value="P:L-kynurenine catabolic process"/>
    <property type="evidence" value="ECO:0007669"/>
    <property type="project" value="UniProtKB-UniRule"/>
</dbReference>
<dbReference type="GO" id="GO:0019441">
    <property type="term" value="P:L-tryptophan catabolic process to kynurenine"/>
    <property type="evidence" value="ECO:0007669"/>
    <property type="project" value="TreeGrafter"/>
</dbReference>
<dbReference type="InterPro" id="IPR010111">
    <property type="entry name" value="Kynureninase"/>
</dbReference>
<comment type="catalytic activity">
    <reaction evidence="5 6">
        <text>L-kynurenine + H2O = anthranilate + L-alanine + H(+)</text>
        <dbReference type="Rhea" id="RHEA:16813"/>
        <dbReference type="ChEBI" id="CHEBI:15377"/>
        <dbReference type="ChEBI" id="CHEBI:15378"/>
        <dbReference type="ChEBI" id="CHEBI:16567"/>
        <dbReference type="ChEBI" id="CHEBI:57959"/>
        <dbReference type="ChEBI" id="CHEBI:57972"/>
        <dbReference type="EC" id="3.7.1.3"/>
    </reaction>
</comment>
<sequence>MGSRQHLRDIQTGPPLDYHDDIRANSREYAEALDKEDSLRGFRSEFIIPSKTDLKRKVLSDAQSLEDNADERCIYLCGNSLGVQPRNTRQYIERYLQTWARKGVFGHFVPHSDQLLPPFVEVDSAAAKLMAPIVGASESEVAVMGTLTANLHLLMASFYQPTTEKYKIILEGKAFPSDHYAIESQILHHKLDPKQAMVLIEPENPDRPVLTTDQIIKVIDENASSTALILLSAVQFYTGQYFDIQRITTHAHSRGILIGWDCAHAAGNVDLRLHEWDVDFAAWCTYKYLNSGPGGMAAIFVHERHGQVDEQQNFRPRLAGWWGNDLKTRFQMKNGKLETILDPSTLIMTVILRLSSDFVPQPGAAGFQLSNPSVLDINAVVASLEIFKRAGMKSIREKSLHLTGYLEHLLLTYPLDSSPESKPFIMITPANPAERGAQLSLRLRPGLLEKVLPYLEEHGVVIDERKPDVIRVAPAPLYNTYTDVWEFCQVFFAACREAVQPSA</sequence>
<evidence type="ECO:0000256" key="2">
    <source>
        <dbReference type="ARBA" id="ARBA00022642"/>
    </source>
</evidence>
<feature type="domain" description="Aminotransferase class V" evidence="8">
    <location>
        <begin position="139"/>
        <end position="304"/>
    </location>
</feature>
<feature type="binding site" evidence="5">
    <location>
        <position position="147"/>
    </location>
    <ligand>
        <name>pyridoxal 5'-phosphate</name>
        <dbReference type="ChEBI" id="CHEBI:597326"/>
    </ligand>
</feature>
<reference evidence="9" key="2">
    <citation type="journal article" date="2023" name="IMA Fungus">
        <title>Comparative genomic study of the Penicillium genus elucidates a diverse pangenome and 15 lateral gene transfer events.</title>
        <authorList>
            <person name="Petersen C."/>
            <person name="Sorensen T."/>
            <person name="Nielsen M.R."/>
            <person name="Sondergaard T.E."/>
            <person name="Sorensen J.L."/>
            <person name="Fitzpatrick D.A."/>
            <person name="Frisvad J.C."/>
            <person name="Nielsen K.L."/>
        </authorList>
    </citation>
    <scope>NUCLEOTIDE SEQUENCE</scope>
    <source>
        <strain evidence="9">IBT 30728</strain>
    </source>
</reference>
<comment type="subcellular location">
    <subcellularLocation>
        <location evidence="5 6">Cytoplasm</location>
    </subcellularLocation>
</comment>
<feature type="binding site" evidence="5">
    <location>
        <position position="232"/>
    </location>
    <ligand>
        <name>pyridoxal 5'-phosphate</name>
        <dbReference type="ChEBI" id="CHEBI:597326"/>
    </ligand>
</feature>
<feature type="binding site" evidence="5">
    <location>
        <position position="371"/>
    </location>
    <ligand>
        <name>pyridoxal 5'-phosphate</name>
        <dbReference type="ChEBI" id="CHEBI:597326"/>
    </ligand>
</feature>
<dbReference type="Pfam" id="PF22580">
    <property type="entry name" value="KYNU_C"/>
    <property type="match status" value="1"/>
</dbReference>